<evidence type="ECO:0000313" key="3">
    <source>
        <dbReference type="EMBL" id="QHT02194.1"/>
    </source>
</evidence>
<reference evidence="3" key="1">
    <citation type="journal article" date="2020" name="Nature">
        <title>Giant virus diversity and host interactions through global metagenomics.</title>
        <authorList>
            <person name="Schulz F."/>
            <person name="Roux S."/>
            <person name="Paez-Espino D."/>
            <person name="Jungbluth S."/>
            <person name="Walsh D.A."/>
            <person name="Denef V.J."/>
            <person name="McMahon K.D."/>
            <person name="Konstantinidis K.T."/>
            <person name="Eloe-Fadrosh E.A."/>
            <person name="Kyrpides N.C."/>
            <person name="Woyke T."/>
        </authorList>
    </citation>
    <scope>NUCLEOTIDE SEQUENCE</scope>
    <source>
        <strain evidence="3">GVMAG-M-3300020565-3</strain>
    </source>
</reference>
<feature type="transmembrane region" description="Helical" evidence="2">
    <location>
        <begin position="526"/>
        <end position="547"/>
    </location>
</feature>
<proteinExistence type="predicted"/>
<sequence>MGDVNKVCEGLTTSNYICMESSGGVGSSGYTINTNKLKADDNSIAINDEKTEISLTGNTSNHYFYADEKAHCYEKWEDWFCVPNYHNDNKTNKYPETETMSVGLCYSACPAGYTQSKIDKCIVYDDEEDLLYNPLAIIAMFGTNLYFNTNSKVKIANYNEIMDTVGIRGSYLNDLYRVNNNNEFIPRPLILNIYDNDKTQKLLGISKQECIIIDIIKKFVRNEGSGTILAIKANIKKATEVFVKKYVDALKFSKVNQSKLLAKIKDYSFDIEKLDKIFGVDKCKTSRLKNVISYCFDISRAIFYTGDHTTIDKNIRDLFQFNEYTSGGAATAATFDEKAQEAVIKIFKCACYNCFNVNYDTFNTYLSEKFGEDNDKVPYYIHRDKWVEYTYPSGFSKLEVDMDKLETVSCIREDFVIPYYNNISFYDHQLLGEYSENTQSVVYIILILAIFIAIIVGIWFFYIVLLYFSTEKGVNISYISNFVNYCIMFYNMITYYLVIFVSYYYYSLLCKYSRSSYIIINLFFKFLNLFIIFLVASYLLVIILELLNMNLFSMLSKMNFDGGTIIADNEWEKHKAFYNYMLHLYLIGIYVYSMYITRYSLTDKEFDILTNVDAQEVHSANQINNLLLQKYAGNTLAAFDAVYSSEELKEATEGYNEHIKELRAANEDAKEARVAETKAATNKNIEEFRRANGDNAKIPYYF</sequence>
<feature type="coiled-coil region" evidence="1">
    <location>
        <begin position="645"/>
        <end position="679"/>
    </location>
</feature>
<protein>
    <submittedName>
        <fullName evidence="3">Uncharacterized protein</fullName>
    </submittedName>
</protein>
<evidence type="ECO:0000256" key="2">
    <source>
        <dbReference type="SAM" id="Phobius"/>
    </source>
</evidence>
<keyword evidence="1" id="KW-0175">Coiled coil</keyword>
<name>A0A6C0CF13_9ZZZZ</name>
<feature type="transmembrane region" description="Helical" evidence="2">
    <location>
        <begin position="482"/>
        <end position="506"/>
    </location>
</feature>
<feature type="transmembrane region" description="Helical" evidence="2">
    <location>
        <begin position="577"/>
        <end position="595"/>
    </location>
</feature>
<keyword evidence="2" id="KW-0812">Transmembrane</keyword>
<evidence type="ECO:0000256" key="1">
    <source>
        <dbReference type="SAM" id="Coils"/>
    </source>
</evidence>
<accession>A0A6C0CF13</accession>
<dbReference type="EMBL" id="MN739391">
    <property type="protein sequence ID" value="QHT02194.1"/>
    <property type="molecule type" value="Genomic_DNA"/>
</dbReference>
<organism evidence="3">
    <name type="scientific">viral metagenome</name>
    <dbReference type="NCBI Taxonomy" id="1070528"/>
    <lineage>
        <taxon>unclassified sequences</taxon>
        <taxon>metagenomes</taxon>
        <taxon>organismal metagenomes</taxon>
    </lineage>
</organism>
<keyword evidence="2" id="KW-0472">Membrane</keyword>
<keyword evidence="2" id="KW-1133">Transmembrane helix</keyword>
<feature type="transmembrane region" description="Helical" evidence="2">
    <location>
        <begin position="441"/>
        <end position="470"/>
    </location>
</feature>
<dbReference type="AlphaFoldDB" id="A0A6C0CF13"/>